<dbReference type="GO" id="GO:0009055">
    <property type="term" value="F:electron transfer activity"/>
    <property type="evidence" value="ECO:0007669"/>
    <property type="project" value="InterPro"/>
</dbReference>
<evidence type="ECO:0000313" key="6">
    <source>
        <dbReference type="EMBL" id="GAF25824.1"/>
    </source>
</evidence>
<dbReference type="GO" id="GO:0050660">
    <property type="term" value="F:flavin adenine dinucleotide binding"/>
    <property type="evidence" value="ECO:0007669"/>
    <property type="project" value="InterPro"/>
</dbReference>
<dbReference type="InterPro" id="IPR014731">
    <property type="entry name" value="ETF_asu_C"/>
</dbReference>
<feature type="binding site" evidence="4">
    <location>
        <position position="225"/>
    </location>
    <ligand>
        <name>FAD</name>
        <dbReference type="ChEBI" id="CHEBI:57692"/>
    </ligand>
</feature>
<dbReference type="Gene3D" id="3.40.50.620">
    <property type="entry name" value="HUPs"/>
    <property type="match status" value="1"/>
</dbReference>
<organism evidence="6">
    <name type="scientific">Moorella thermoacetica Y72</name>
    <dbReference type="NCBI Taxonomy" id="1325331"/>
    <lineage>
        <taxon>Bacteria</taxon>
        <taxon>Bacillati</taxon>
        <taxon>Bacillota</taxon>
        <taxon>Clostridia</taxon>
        <taxon>Neomoorellales</taxon>
        <taxon>Neomoorellaceae</taxon>
        <taxon>Neomoorella</taxon>
    </lineage>
</organism>
<dbReference type="PANTHER" id="PTHR43153">
    <property type="entry name" value="ELECTRON TRANSFER FLAVOPROTEIN ALPHA"/>
    <property type="match status" value="1"/>
</dbReference>
<keyword evidence="3 4" id="KW-0274">FAD</keyword>
<feature type="binding site" evidence="4">
    <location>
        <begin position="264"/>
        <end position="268"/>
    </location>
    <ligand>
        <name>FAD</name>
        <dbReference type="ChEBI" id="CHEBI:57692"/>
    </ligand>
</feature>
<dbReference type="Proteomes" id="UP000063718">
    <property type="component" value="Unassembled WGS sequence"/>
</dbReference>
<evidence type="ECO:0000256" key="3">
    <source>
        <dbReference type="ARBA" id="ARBA00022827"/>
    </source>
</evidence>
<feature type="binding site" evidence="4">
    <location>
        <begin position="250"/>
        <end position="251"/>
    </location>
    <ligand>
        <name>FAD</name>
        <dbReference type="ChEBI" id="CHEBI:57692"/>
    </ligand>
</feature>
<dbReference type="RefSeq" id="WP_025773641.1">
    <property type="nucleotide sequence ID" value="NZ_DF238840.1"/>
</dbReference>
<sequence>MTTVSNAEYRGVWVFIEQVAGEPAPVSWELLGAGRQLADALEVELAGVLLGQGVAGLVSEAWAYGADRVYLVEDPVLGPYRTAPYARALVELVQRYRPEILLLGATSLGRDLSGAVATALGTGLTADCTGLNIDPATRLLEQTRPAFGGNVMATILCQRHRPQMATVRPRVMPLPPRQEGRQGELVRVGIALKEEEALATVLKVIEEKGKAIYLDRAEIIVAGGRGLGSRENLRLLEELAGVLGGTLGASRAAVEAGWLPPEYQVGQTGITVRPKVYFAIGISGAIQHLVGMQNSEVIVAINKDPEAPIFKVATYGIIGDFQEVVPALTEEFRRQLAARSA</sequence>
<comment type="similarity">
    <text evidence="1">Belongs to the ETF alpha-subunit/FixB family.</text>
</comment>
<dbReference type="InterPro" id="IPR001308">
    <property type="entry name" value="ETF_a/FixB"/>
</dbReference>
<dbReference type="PANTHER" id="PTHR43153:SF1">
    <property type="entry name" value="ELECTRON TRANSFER FLAVOPROTEIN SUBUNIT ALPHA, MITOCHONDRIAL"/>
    <property type="match status" value="1"/>
</dbReference>
<dbReference type="CDD" id="cd01715">
    <property type="entry name" value="ETF_alpha"/>
    <property type="match status" value="1"/>
</dbReference>
<reference evidence="6" key="1">
    <citation type="journal article" date="2014" name="Gene">
        <title>Genome-guided analysis of transformation efficiency and carbon dioxide assimilation by Moorella thermoacetica Y72.</title>
        <authorList>
            <person name="Tsukahara K."/>
            <person name="Kita A."/>
            <person name="Nakashimada Y."/>
            <person name="Hoshino T."/>
            <person name="Murakami K."/>
        </authorList>
    </citation>
    <scope>NUCLEOTIDE SEQUENCE [LARGE SCALE GENOMIC DNA]</scope>
    <source>
        <strain evidence="6">Y72</strain>
    </source>
</reference>
<feature type="domain" description="Electron transfer flavoprotein alpha/beta-subunit N-terminal" evidence="5">
    <location>
        <begin position="12"/>
        <end position="201"/>
    </location>
</feature>
<comment type="cofactor">
    <cofactor evidence="4">
        <name>FAD</name>
        <dbReference type="ChEBI" id="CHEBI:57692"/>
    </cofactor>
    <text evidence="4">Binds 1 FAD per dimer.</text>
</comment>
<feature type="binding site" evidence="4">
    <location>
        <position position="302"/>
    </location>
    <ligand>
        <name>FAD</name>
        <dbReference type="ChEBI" id="CHEBI:57692"/>
    </ligand>
</feature>
<evidence type="ECO:0000259" key="5">
    <source>
        <dbReference type="SMART" id="SM00893"/>
    </source>
</evidence>
<dbReference type="SUPFAM" id="SSF52402">
    <property type="entry name" value="Adenine nucleotide alpha hydrolases-like"/>
    <property type="match status" value="1"/>
</dbReference>
<accession>A0A0S6UEL5</accession>
<dbReference type="SUPFAM" id="SSF52467">
    <property type="entry name" value="DHS-like NAD/FAD-binding domain"/>
    <property type="match status" value="1"/>
</dbReference>
<dbReference type="InterPro" id="IPR033947">
    <property type="entry name" value="ETF_alpha_N"/>
</dbReference>
<dbReference type="InterPro" id="IPR029035">
    <property type="entry name" value="DHS-like_NAD/FAD-binding_dom"/>
</dbReference>
<evidence type="ECO:0000256" key="2">
    <source>
        <dbReference type="ARBA" id="ARBA00022630"/>
    </source>
</evidence>
<dbReference type="PIRSF" id="PIRSF000089">
    <property type="entry name" value="Electra_flavoP_a"/>
    <property type="match status" value="1"/>
</dbReference>
<dbReference type="SMART" id="SM00893">
    <property type="entry name" value="ETF"/>
    <property type="match status" value="1"/>
</dbReference>
<keyword evidence="2" id="KW-0285">Flavoprotein</keyword>
<proteinExistence type="inferred from homology"/>
<dbReference type="GO" id="GO:0033539">
    <property type="term" value="P:fatty acid beta-oxidation using acyl-CoA dehydrogenase"/>
    <property type="evidence" value="ECO:0007669"/>
    <property type="project" value="TreeGrafter"/>
</dbReference>
<dbReference type="Gene3D" id="3.40.50.1220">
    <property type="entry name" value="TPP-binding domain"/>
    <property type="match status" value="1"/>
</dbReference>
<protein>
    <submittedName>
        <fullName evidence="6">Electron transfer flavoprotein, alpha subunit</fullName>
    </submittedName>
</protein>
<dbReference type="InterPro" id="IPR014730">
    <property type="entry name" value="ETF_a/b_N"/>
</dbReference>
<gene>
    <name evidence="6" type="ORF">MTY_1161</name>
</gene>
<dbReference type="Pfam" id="PF01012">
    <property type="entry name" value="ETF"/>
    <property type="match status" value="1"/>
</dbReference>
<dbReference type="FunFam" id="3.40.50.1220:FF:000001">
    <property type="entry name" value="Electron transfer flavoprotein, alpha subunit"/>
    <property type="match status" value="1"/>
</dbReference>
<dbReference type="AlphaFoldDB" id="A0A0S6UEL5"/>
<evidence type="ECO:0000256" key="1">
    <source>
        <dbReference type="ARBA" id="ARBA00005817"/>
    </source>
</evidence>
<dbReference type="EMBL" id="DF238840">
    <property type="protein sequence ID" value="GAF25824.1"/>
    <property type="molecule type" value="Genomic_DNA"/>
</dbReference>
<name>A0A0S6UEL5_NEOTH</name>
<feature type="binding site" evidence="4">
    <location>
        <begin position="281"/>
        <end position="288"/>
    </location>
    <ligand>
        <name>FAD</name>
        <dbReference type="ChEBI" id="CHEBI:57692"/>
    </ligand>
</feature>
<dbReference type="InterPro" id="IPR014729">
    <property type="entry name" value="Rossmann-like_a/b/a_fold"/>
</dbReference>
<evidence type="ECO:0000256" key="4">
    <source>
        <dbReference type="PIRSR" id="PIRSR000089-1"/>
    </source>
</evidence>
<dbReference type="Pfam" id="PF00766">
    <property type="entry name" value="ETF_alpha"/>
    <property type="match status" value="1"/>
</dbReference>